<feature type="compositionally biased region" description="Low complexity" evidence="2">
    <location>
        <begin position="36"/>
        <end position="63"/>
    </location>
</feature>
<sequence length="494" mass="51775">MTHSSKFGPLNFGRTFAALTLVALATVGCSNRNSGDTAATQAPATAAPAATDAPSATDAPVTTDAPTGPMFGTMKSPCGPATDAGVPTIADGQNGGDTIKLGTANDHGYEGAPGTTLEMLDAAKAFAGWCNALGGIRGLPIEIVDLDGKLFSVPPSMEQACSEVFAMAGGGWVFDDQMYPRFHECGMISFSGYAVSATASMANGKIQPIPNPANEKPAQWLNWARDTYPEAIKKTALIYGDFLTTKNVADQLAATMKVVGGFGEPSMMTYNPAGEANWTPFAQKLKSDGITFMSFVGTDSNLVLLYKAMREVGYVPDVVLNDANFYSSMMVAEGNAASDEGFLARTMYAPFEEAENFPGMASYLDMMATYNPEGRIAGLGLQATSALLMFVTAANSCLDNNNNVLERECVLAEGMKITSWTGGGLHSETNPAAKTAPKCGLIMGVKDGKWARIYPEVGSADDNGSGWHCDENGSVEIVGDFGDVTSGVDPTRPN</sequence>
<feature type="domain" description="Leucine-binding protein" evidence="3">
    <location>
        <begin position="118"/>
        <end position="448"/>
    </location>
</feature>
<evidence type="ECO:0000256" key="1">
    <source>
        <dbReference type="ARBA" id="ARBA00022729"/>
    </source>
</evidence>
<evidence type="ECO:0000256" key="2">
    <source>
        <dbReference type="SAM" id="MobiDB-lite"/>
    </source>
</evidence>
<dbReference type="SUPFAM" id="SSF53822">
    <property type="entry name" value="Periplasmic binding protein-like I"/>
    <property type="match status" value="1"/>
</dbReference>
<dbReference type="EMBL" id="CAFAAL010000293">
    <property type="protein sequence ID" value="CAB4823624.1"/>
    <property type="molecule type" value="Genomic_DNA"/>
</dbReference>
<dbReference type="Pfam" id="PF13458">
    <property type="entry name" value="Peripla_BP_6"/>
    <property type="match status" value="1"/>
</dbReference>
<name>A0A6J6ZRG6_9ZZZZ</name>
<evidence type="ECO:0000313" key="4">
    <source>
        <dbReference type="EMBL" id="CAB4823624.1"/>
    </source>
</evidence>
<dbReference type="InterPro" id="IPR028082">
    <property type="entry name" value="Peripla_BP_I"/>
</dbReference>
<accession>A0A6J6ZRG6</accession>
<reference evidence="4" key="1">
    <citation type="submission" date="2020-05" db="EMBL/GenBank/DDBJ databases">
        <authorList>
            <person name="Chiriac C."/>
            <person name="Salcher M."/>
            <person name="Ghai R."/>
            <person name="Kavagutti S V."/>
        </authorList>
    </citation>
    <scope>NUCLEOTIDE SEQUENCE</scope>
</reference>
<protein>
    <submittedName>
        <fullName evidence="4">Unannotated protein</fullName>
    </submittedName>
</protein>
<organism evidence="4">
    <name type="scientific">freshwater metagenome</name>
    <dbReference type="NCBI Taxonomy" id="449393"/>
    <lineage>
        <taxon>unclassified sequences</taxon>
        <taxon>metagenomes</taxon>
        <taxon>ecological metagenomes</taxon>
    </lineage>
</organism>
<dbReference type="Gene3D" id="3.40.50.2300">
    <property type="match status" value="2"/>
</dbReference>
<dbReference type="InterPro" id="IPR028081">
    <property type="entry name" value="Leu-bd"/>
</dbReference>
<gene>
    <name evidence="4" type="ORF">UFOPK3004_01979</name>
</gene>
<feature type="region of interest" description="Disordered" evidence="2">
    <location>
        <begin position="33"/>
        <end position="63"/>
    </location>
</feature>
<dbReference type="AlphaFoldDB" id="A0A6J6ZRG6"/>
<proteinExistence type="predicted"/>
<evidence type="ECO:0000259" key="3">
    <source>
        <dbReference type="Pfam" id="PF13458"/>
    </source>
</evidence>
<dbReference type="PROSITE" id="PS51257">
    <property type="entry name" value="PROKAR_LIPOPROTEIN"/>
    <property type="match status" value="1"/>
</dbReference>
<keyword evidence="1" id="KW-0732">Signal</keyword>